<dbReference type="AlphaFoldDB" id="A0A3N2DPR4"/>
<dbReference type="OrthoDB" id="8912654at2"/>
<gene>
    <name evidence="2" type="ORF">EDC56_2249</name>
</gene>
<accession>A0A3N2DPR4</accession>
<reference evidence="2 3" key="1">
    <citation type="submission" date="2018-11" db="EMBL/GenBank/DDBJ databases">
        <title>Genomic Encyclopedia of Type Strains, Phase IV (KMG-IV): sequencing the most valuable type-strain genomes for metagenomic binning, comparative biology and taxonomic classification.</title>
        <authorList>
            <person name="Goeker M."/>
        </authorList>
    </citation>
    <scope>NUCLEOTIDE SEQUENCE [LARGE SCALE GENOMIC DNA]</scope>
    <source>
        <strain evidence="2 3">DSM 100316</strain>
    </source>
</reference>
<dbReference type="RefSeq" id="WP_123712560.1">
    <property type="nucleotide sequence ID" value="NZ_RKHR01000004.1"/>
</dbReference>
<comment type="caution">
    <text evidence="2">The sequence shown here is derived from an EMBL/GenBank/DDBJ whole genome shotgun (WGS) entry which is preliminary data.</text>
</comment>
<protein>
    <recommendedName>
        <fullName evidence="4">DUF1449 domain-containing protein</fullName>
    </recommendedName>
</protein>
<evidence type="ECO:0000256" key="1">
    <source>
        <dbReference type="SAM" id="Phobius"/>
    </source>
</evidence>
<feature type="transmembrane region" description="Helical" evidence="1">
    <location>
        <begin position="119"/>
        <end position="143"/>
    </location>
</feature>
<feature type="transmembrane region" description="Helical" evidence="1">
    <location>
        <begin position="86"/>
        <end position="107"/>
    </location>
</feature>
<dbReference type="EMBL" id="RKHR01000004">
    <property type="protein sequence ID" value="ROS01801.1"/>
    <property type="molecule type" value="Genomic_DNA"/>
</dbReference>
<organism evidence="2 3">
    <name type="scientific">Sinobacterium caligoides</name>
    <dbReference type="NCBI Taxonomy" id="933926"/>
    <lineage>
        <taxon>Bacteria</taxon>
        <taxon>Pseudomonadati</taxon>
        <taxon>Pseudomonadota</taxon>
        <taxon>Gammaproteobacteria</taxon>
        <taxon>Cellvibrionales</taxon>
        <taxon>Spongiibacteraceae</taxon>
        <taxon>Sinobacterium</taxon>
    </lineage>
</organism>
<keyword evidence="3" id="KW-1185">Reference proteome</keyword>
<dbReference type="Proteomes" id="UP000275394">
    <property type="component" value="Unassembled WGS sequence"/>
</dbReference>
<evidence type="ECO:0000313" key="2">
    <source>
        <dbReference type="EMBL" id="ROS01801.1"/>
    </source>
</evidence>
<name>A0A3N2DPR4_9GAMM</name>
<keyword evidence="1" id="KW-0472">Membrane</keyword>
<feature type="transmembrane region" description="Helical" evidence="1">
    <location>
        <begin position="20"/>
        <end position="44"/>
    </location>
</feature>
<proteinExistence type="predicted"/>
<keyword evidence="1" id="KW-1133">Transmembrane helix</keyword>
<evidence type="ECO:0000313" key="3">
    <source>
        <dbReference type="Proteomes" id="UP000275394"/>
    </source>
</evidence>
<sequence length="229" mass="25686">MFAILLTEGMDPFYQNIASFPTVFFTFFLLMSALYWLVAVLGFVDLDILDIDIPDADGELGVNSTSNLTNLDTLAGLMLRYGLNGVPVTIILSIMTLCGWLICYYMVHFLFQFVEPGFFRYMAGLPVLAFSLYVSVQLTAFIIKPLRPLFNKSQQQTVKYILGQSAIVRTSRVDGEFGEAVLEDGGAGLILKVRTRGGERFTKGDRVVLLEYSKERNSYSVISEEEFSK</sequence>
<evidence type="ECO:0008006" key="4">
    <source>
        <dbReference type="Google" id="ProtNLM"/>
    </source>
</evidence>
<keyword evidence="1" id="KW-0812">Transmembrane</keyword>